<dbReference type="PANTHER" id="PTHR11319">
    <property type="entry name" value="G PROTEIN-COUPLED RECEPTOR-RELATED"/>
    <property type="match status" value="1"/>
</dbReference>
<dbReference type="Proteomes" id="UP000265515">
    <property type="component" value="Unassembled WGS sequence"/>
</dbReference>
<dbReference type="EMBL" id="BFEA01000421">
    <property type="protein sequence ID" value="GBG82875.1"/>
    <property type="molecule type" value="Genomic_DNA"/>
</dbReference>
<gene>
    <name evidence="1" type="ORF">CBR_g36401</name>
</gene>
<protein>
    <recommendedName>
        <fullName evidence="3">Right handed beta helix domain-containing protein</fullName>
    </recommendedName>
</protein>
<reference evidence="1 2" key="1">
    <citation type="journal article" date="2018" name="Cell">
        <title>The Chara Genome: Secondary Complexity and Implications for Plant Terrestrialization.</title>
        <authorList>
            <person name="Nishiyama T."/>
            <person name="Sakayama H."/>
            <person name="Vries J.D."/>
            <person name="Buschmann H."/>
            <person name="Saint-Marcoux D."/>
            <person name="Ullrich K.K."/>
            <person name="Haas F.B."/>
            <person name="Vanderstraeten L."/>
            <person name="Becker D."/>
            <person name="Lang D."/>
            <person name="Vosolsobe S."/>
            <person name="Rombauts S."/>
            <person name="Wilhelmsson P.K.I."/>
            <person name="Janitza P."/>
            <person name="Kern R."/>
            <person name="Heyl A."/>
            <person name="Rumpler F."/>
            <person name="Villalobos L.I.A.C."/>
            <person name="Clay J.M."/>
            <person name="Skokan R."/>
            <person name="Toyoda A."/>
            <person name="Suzuki Y."/>
            <person name="Kagoshima H."/>
            <person name="Schijlen E."/>
            <person name="Tajeshwar N."/>
            <person name="Catarino B."/>
            <person name="Hetherington A.J."/>
            <person name="Saltykova A."/>
            <person name="Bonnot C."/>
            <person name="Breuninger H."/>
            <person name="Symeonidi A."/>
            <person name="Radhakrishnan G.V."/>
            <person name="Van Nieuwerburgh F."/>
            <person name="Deforce D."/>
            <person name="Chang C."/>
            <person name="Karol K.G."/>
            <person name="Hedrich R."/>
            <person name="Ulvskov P."/>
            <person name="Glockner G."/>
            <person name="Delwiche C.F."/>
            <person name="Petrasek J."/>
            <person name="Van de Peer Y."/>
            <person name="Friml J."/>
            <person name="Beilby M."/>
            <person name="Dolan L."/>
            <person name="Kohara Y."/>
            <person name="Sugano S."/>
            <person name="Fujiyama A."/>
            <person name="Delaux P.-M."/>
            <person name="Quint M."/>
            <person name="TheiBen G."/>
            <person name="Hagemann M."/>
            <person name="Harholt J."/>
            <person name="Dunand C."/>
            <person name="Zachgo S."/>
            <person name="Langdale J."/>
            <person name="Maumus F."/>
            <person name="Straeten D.V.D."/>
            <person name="Gould S.B."/>
            <person name="Rensing S.A."/>
        </authorList>
    </citation>
    <scope>NUCLEOTIDE SEQUENCE [LARGE SCALE GENOMIC DNA]</scope>
    <source>
        <strain evidence="1 2">S276</strain>
    </source>
</reference>
<evidence type="ECO:0008006" key="3">
    <source>
        <dbReference type="Google" id="ProtNLM"/>
    </source>
</evidence>
<dbReference type="AlphaFoldDB" id="A0A388LKW7"/>
<evidence type="ECO:0000313" key="1">
    <source>
        <dbReference type="EMBL" id="GBG82875.1"/>
    </source>
</evidence>
<evidence type="ECO:0000313" key="2">
    <source>
        <dbReference type="Proteomes" id="UP000265515"/>
    </source>
</evidence>
<sequence>MQWTMTKTKKKTATRTMAMAMAMAMVMLTVTGMQAAGMMPGVTAPTTHSDLVNAVTSKCSIVLTSDVVLTSNLSDVNTTACPELKIVGNCSSRRNLKCKIDGAGRYSFLRCPRTVHLENLHITRMASRGTDSAPVVLRPVTLVMKKCLVTRNANRDGTGAIILWEGDGTLQDSIFDGNSGSNGGALLLDSFSQLAAVDVLFRRNTGVAGGAIKNVESELQCDRCLFLRNQAEDGGAVYLTDSDGTHATFTRTEFRSNRAARRGGRGGAVFIEEVDPGVRFCFCTFAKNTVAMAYGRRVAEHVYVRMDLDLDANVTFCPDRPQTGITICPGSESKVKDDCTGC</sequence>
<name>A0A388LKW7_CHABU</name>
<comment type="caution">
    <text evidence="1">The sequence shown here is derived from an EMBL/GenBank/DDBJ whole genome shotgun (WGS) entry which is preliminary data.</text>
</comment>
<keyword evidence="2" id="KW-1185">Reference proteome</keyword>
<accession>A0A388LKW7</accession>
<dbReference type="Gramene" id="GBG82875">
    <property type="protein sequence ID" value="GBG82875"/>
    <property type="gene ID" value="CBR_g36401"/>
</dbReference>
<proteinExistence type="predicted"/>
<dbReference type="SUPFAM" id="SSF51126">
    <property type="entry name" value="Pectin lyase-like"/>
    <property type="match status" value="1"/>
</dbReference>
<dbReference type="InterPro" id="IPR011050">
    <property type="entry name" value="Pectin_lyase_fold/virulence"/>
</dbReference>
<organism evidence="1 2">
    <name type="scientific">Chara braunii</name>
    <name type="common">Braun's stonewort</name>
    <dbReference type="NCBI Taxonomy" id="69332"/>
    <lineage>
        <taxon>Eukaryota</taxon>
        <taxon>Viridiplantae</taxon>
        <taxon>Streptophyta</taxon>
        <taxon>Charophyceae</taxon>
        <taxon>Charales</taxon>
        <taxon>Characeae</taxon>
        <taxon>Chara</taxon>
    </lineage>
</organism>
<dbReference type="OrthoDB" id="2014636at2759"/>
<dbReference type="PANTHER" id="PTHR11319:SF35">
    <property type="entry name" value="OUTER MEMBRANE PROTEIN PMPC-RELATED"/>
    <property type="match status" value="1"/>
</dbReference>